<dbReference type="Proteomes" id="UP000503441">
    <property type="component" value="Chromosome"/>
</dbReference>
<keyword evidence="4" id="KW-1185">Reference proteome</keyword>
<organism evidence="3 4">
    <name type="scientific">Leucobacter coleopterorum</name>
    <dbReference type="NCBI Taxonomy" id="2714933"/>
    <lineage>
        <taxon>Bacteria</taxon>
        <taxon>Bacillati</taxon>
        <taxon>Actinomycetota</taxon>
        <taxon>Actinomycetes</taxon>
        <taxon>Micrococcales</taxon>
        <taxon>Microbacteriaceae</taxon>
        <taxon>Leucobacter</taxon>
    </lineage>
</organism>
<proteinExistence type="predicted"/>
<dbReference type="InterPro" id="IPR051531">
    <property type="entry name" value="N-acetyltransferase"/>
</dbReference>
<dbReference type="InterPro" id="IPR000182">
    <property type="entry name" value="GNAT_dom"/>
</dbReference>
<feature type="domain" description="N-acetyltransferase" evidence="2">
    <location>
        <begin position="261"/>
        <end position="428"/>
    </location>
</feature>
<dbReference type="SUPFAM" id="SSF55729">
    <property type="entry name" value="Acyl-CoA N-acyltransferases (Nat)"/>
    <property type="match status" value="2"/>
</dbReference>
<reference evidence="3 4" key="1">
    <citation type="submission" date="2020-03" db="EMBL/GenBank/DDBJ databases">
        <title>Leucobacter sp. nov., isolated from beetles.</title>
        <authorList>
            <person name="Hyun D.-W."/>
            <person name="Bae J.-W."/>
        </authorList>
    </citation>
    <scope>NUCLEOTIDE SEQUENCE [LARGE SCALE GENOMIC DNA]</scope>
    <source>
        <strain evidence="3 4">HDW9A</strain>
    </source>
</reference>
<evidence type="ECO:0000259" key="2">
    <source>
        <dbReference type="PROSITE" id="PS51186"/>
    </source>
</evidence>
<dbReference type="Pfam" id="PF13302">
    <property type="entry name" value="Acetyltransf_3"/>
    <property type="match status" value="2"/>
</dbReference>
<feature type="region of interest" description="Disordered" evidence="1">
    <location>
        <begin position="215"/>
        <end position="236"/>
    </location>
</feature>
<feature type="domain" description="N-acetyltransferase" evidence="2">
    <location>
        <begin position="38"/>
        <end position="206"/>
    </location>
</feature>
<protein>
    <submittedName>
        <fullName evidence="3">GNAT N-acetyltransferase</fullName>
    </submittedName>
</protein>
<dbReference type="RefSeq" id="WP_166330966.1">
    <property type="nucleotide sequence ID" value="NZ_CP049933.1"/>
</dbReference>
<evidence type="ECO:0000256" key="1">
    <source>
        <dbReference type="SAM" id="MobiDB-lite"/>
    </source>
</evidence>
<gene>
    <name evidence="3" type="ORF">G7066_10440</name>
</gene>
<dbReference type="Gene3D" id="3.40.630.30">
    <property type="match status" value="2"/>
</dbReference>
<evidence type="ECO:0000313" key="3">
    <source>
        <dbReference type="EMBL" id="QIM18901.1"/>
    </source>
</evidence>
<evidence type="ECO:0000313" key="4">
    <source>
        <dbReference type="Proteomes" id="UP000503441"/>
    </source>
</evidence>
<sequence length="434" mass="48055">MHERAIWQRDSGFGSGALDPKDWSRQALAQHPLRTERLTIRPLEASDADDVWRYQKDAEILRYIPWPERTRAEAREHTERRASSGELLKQDGDHVFLAVELAAGPEAGRVIGDLMLRVSNTVKAEIEVGWVFASDQQGKGYAAEASAEAIRLAFEQLEAHRVVAHLDDRNTASAALCTRLGMRHEGTAFAQEWEPDGWVNLELYALDHEEWSCLDSGSPQPRAASPTPVPPTVASEGAPSPFLLPYDFAGNRTLPLHTERLELRAYRESDGAELWALMSDPAITHYLSTYPRNLTETSALAHKNAHCLTLDREGDAVKAVIAADGVFAGQIKLQVASVELHVLEVGWTVAPSFQGRGFAREAATALLDVAFEKIGAHRVIANLDPCNRPSAALATRLGMRPEQVSRLDWPEANNRWVDNAVYAITAAEWRARVK</sequence>
<dbReference type="EMBL" id="CP049933">
    <property type="protein sequence ID" value="QIM18901.1"/>
    <property type="molecule type" value="Genomic_DNA"/>
</dbReference>
<dbReference type="PANTHER" id="PTHR43792">
    <property type="entry name" value="GNAT FAMILY, PUTATIVE (AFU_ORTHOLOGUE AFUA_3G00765)-RELATED-RELATED"/>
    <property type="match status" value="1"/>
</dbReference>
<dbReference type="PANTHER" id="PTHR43792:SF1">
    <property type="entry name" value="N-ACETYLTRANSFERASE DOMAIN-CONTAINING PROTEIN"/>
    <property type="match status" value="1"/>
</dbReference>
<dbReference type="InterPro" id="IPR016181">
    <property type="entry name" value="Acyl_CoA_acyltransferase"/>
</dbReference>
<accession>A0ABX6JY75</accession>
<dbReference type="CDD" id="cd04301">
    <property type="entry name" value="NAT_SF"/>
    <property type="match status" value="1"/>
</dbReference>
<dbReference type="PROSITE" id="PS51186">
    <property type="entry name" value="GNAT"/>
    <property type="match status" value="2"/>
</dbReference>
<name>A0ABX6JY75_9MICO</name>